<protein>
    <submittedName>
        <fullName evidence="10">ABC-type transporter, integral membrane subunit</fullName>
    </submittedName>
    <submittedName>
        <fullName evidence="11">Iron(III) transport system permease protein</fullName>
    </submittedName>
</protein>
<reference evidence="11 13" key="2">
    <citation type="submission" date="2016-11" db="EMBL/GenBank/DDBJ databases">
        <authorList>
            <person name="Varghese N."/>
            <person name="Submissions S."/>
        </authorList>
    </citation>
    <scope>NUCLEOTIDE SEQUENCE [LARGE SCALE GENOMIC DNA]</scope>
    <source>
        <strain evidence="11 13">DSM 7308</strain>
    </source>
</reference>
<evidence type="ECO:0000313" key="11">
    <source>
        <dbReference type="EMBL" id="SHK34895.1"/>
    </source>
</evidence>
<dbReference type="InterPro" id="IPR000515">
    <property type="entry name" value="MetI-like"/>
</dbReference>
<feature type="transmembrane region" description="Helical" evidence="8">
    <location>
        <begin position="84"/>
        <end position="110"/>
    </location>
</feature>
<evidence type="ECO:0000313" key="10">
    <source>
        <dbReference type="EMBL" id="KXZ40388.1"/>
    </source>
</evidence>
<evidence type="ECO:0000256" key="3">
    <source>
        <dbReference type="ARBA" id="ARBA00022475"/>
    </source>
</evidence>
<organism evidence="10 12">
    <name type="scientific">Alkalithermobacter thermoalcaliphilus JW-YL-7 = DSM 7308</name>
    <dbReference type="NCBI Taxonomy" id="1121328"/>
    <lineage>
        <taxon>Bacteria</taxon>
        <taxon>Bacillati</taxon>
        <taxon>Bacillota</taxon>
        <taxon>Clostridia</taxon>
        <taxon>Peptostreptococcales</taxon>
        <taxon>Tepidibacteraceae</taxon>
        <taxon>Alkalithermobacter</taxon>
    </lineage>
</organism>
<keyword evidence="2 8" id="KW-0813">Transport</keyword>
<proteinExistence type="inferred from homology"/>
<feature type="transmembrane region" description="Helical" evidence="8">
    <location>
        <begin position="162"/>
        <end position="183"/>
    </location>
</feature>
<dbReference type="GO" id="GO:0055085">
    <property type="term" value="P:transmembrane transport"/>
    <property type="evidence" value="ECO:0007669"/>
    <property type="project" value="InterPro"/>
</dbReference>
<dbReference type="Gene3D" id="1.10.3720.10">
    <property type="entry name" value="MetI-like"/>
    <property type="match status" value="2"/>
</dbReference>
<evidence type="ECO:0000256" key="5">
    <source>
        <dbReference type="ARBA" id="ARBA00022692"/>
    </source>
</evidence>
<evidence type="ECO:0000256" key="8">
    <source>
        <dbReference type="RuleBase" id="RU363032"/>
    </source>
</evidence>
<dbReference type="Proteomes" id="UP000323392">
    <property type="component" value="Unassembled WGS sequence"/>
</dbReference>
<gene>
    <name evidence="10" type="ORF">JWYL7_1463</name>
    <name evidence="11" type="ORF">SAMN05661008_00058</name>
</gene>
<dbReference type="OrthoDB" id="9782004at2"/>
<evidence type="ECO:0000313" key="12">
    <source>
        <dbReference type="Proteomes" id="UP000092605"/>
    </source>
</evidence>
<keyword evidence="7 8" id="KW-0472">Membrane</keyword>
<sequence>MSLAKCETTIENKKVRSNHRALCYILKDIWHKIWLDNPPSNYILLFSSIVAIFMFIPVIYVILKVFEADKARWSLLLGSRILPLLINTFKLAFVVTTLTIIIGVSLAWFINRTDLPFRKFFKVASALPLAVPPYVGALTYIIVFGPRGLLRDIFGTVPFNIYSFWGVSLVMTIFTFPYVYLIVSSAIQRLNLNYEEAALSLGLSYKEIFFKVIMVLLRPAIGSSALLVCLYIFSDFGAIAMMRYNTFASSIYYQMTGRFDMVASSVLSLFLMMITLVIIIFENKMKRKSYAQSAKSARKINIIHLGKYKYLAFAFVSFIFFLSVVIPFSVLISWSVRGILNGAINARFIGFVKNSLYSATVATLICMIVTIPLVYLKSRYNSFISEIINKMIYSGYVLPGVITSLGIVVFFIRYFPRFYSTPFIVITAYIIRFLPQCMKSAEAAIELVPKNLDEAAKNLGKNEGYILSKVIFPLIRPGIFSGGALVFVNSLKELTTTLILRPAGFDTLAVRVWMEASEGFYQFAAPAALLIVLVSIYPLMVLINEK</sequence>
<comment type="caution">
    <text evidence="10">The sequence shown here is derived from an EMBL/GenBank/DDBJ whole genome shotgun (WGS) entry which is preliminary data.</text>
</comment>
<evidence type="ECO:0000256" key="2">
    <source>
        <dbReference type="ARBA" id="ARBA00022448"/>
    </source>
</evidence>
<feature type="transmembrane region" description="Helical" evidence="8">
    <location>
        <begin position="42"/>
        <end position="63"/>
    </location>
</feature>
<feature type="transmembrane region" description="Helical" evidence="8">
    <location>
        <begin position="310"/>
        <end position="336"/>
    </location>
</feature>
<feature type="transmembrane region" description="Helical" evidence="8">
    <location>
        <begin position="396"/>
        <end position="415"/>
    </location>
</feature>
<accession>A0A150FS29</accession>
<feature type="transmembrane region" description="Helical" evidence="8">
    <location>
        <begin position="356"/>
        <end position="376"/>
    </location>
</feature>
<feature type="transmembrane region" description="Helical" evidence="8">
    <location>
        <begin position="130"/>
        <end position="150"/>
    </location>
</feature>
<dbReference type="GO" id="GO:0005886">
    <property type="term" value="C:plasma membrane"/>
    <property type="evidence" value="ECO:0007669"/>
    <property type="project" value="UniProtKB-SubCell"/>
</dbReference>
<dbReference type="EMBL" id="FRBG01000001">
    <property type="protein sequence ID" value="SHK34895.1"/>
    <property type="molecule type" value="Genomic_DNA"/>
</dbReference>
<dbReference type="STRING" id="1121328.JWYL7_1463"/>
<dbReference type="AlphaFoldDB" id="A0A150FS29"/>
<dbReference type="PATRIC" id="fig|1121328.3.peg.1472"/>
<feature type="domain" description="ABC transmembrane type-1" evidence="9">
    <location>
        <begin position="85"/>
        <end position="280"/>
    </location>
</feature>
<dbReference type="CDD" id="cd06261">
    <property type="entry name" value="TM_PBP2"/>
    <property type="match status" value="2"/>
</dbReference>
<keyword evidence="5 8" id="KW-0812">Transmembrane</keyword>
<feature type="domain" description="ABC transmembrane type-1" evidence="9">
    <location>
        <begin position="352"/>
        <end position="542"/>
    </location>
</feature>
<name>A0A150FS29_CLOPD</name>
<evidence type="ECO:0000259" key="9">
    <source>
        <dbReference type="PROSITE" id="PS50928"/>
    </source>
</evidence>
<dbReference type="PROSITE" id="PS50928">
    <property type="entry name" value="ABC_TM1"/>
    <property type="match status" value="2"/>
</dbReference>
<dbReference type="Pfam" id="PF00528">
    <property type="entry name" value="BPD_transp_1"/>
    <property type="match status" value="2"/>
</dbReference>
<comment type="similarity">
    <text evidence="8">Belongs to the binding-protein-dependent transport system permease family.</text>
</comment>
<evidence type="ECO:0000256" key="6">
    <source>
        <dbReference type="ARBA" id="ARBA00022989"/>
    </source>
</evidence>
<keyword evidence="4" id="KW-0997">Cell inner membrane</keyword>
<evidence type="ECO:0000256" key="1">
    <source>
        <dbReference type="ARBA" id="ARBA00004429"/>
    </source>
</evidence>
<keyword evidence="3" id="KW-1003">Cell membrane</keyword>
<comment type="subcellular location">
    <subcellularLocation>
        <location evidence="1">Cell inner membrane</location>
        <topology evidence="1">Multi-pass membrane protein</topology>
    </subcellularLocation>
    <subcellularLocation>
        <location evidence="8">Cell membrane</location>
        <topology evidence="8">Multi-pass membrane protein</topology>
    </subcellularLocation>
</comment>
<keyword evidence="13" id="KW-1185">Reference proteome</keyword>
<evidence type="ECO:0000313" key="13">
    <source>
        <dbReference type="Proteomes" id="UP000323392"/>
    </source>
</evidence>
<reference evidence="10 12" key="1">
    <citation type="submission" date="2016-02" db="EMBL/GenBank/DDBJ databases">
        <title>Draft genome sequence for Clostridium paradoxum JW-YL-7.</title>
        <authorList>
            <person name="Utturkar S.M."/>
            <person name="Lancaster A."/>
            <person name="Poole F.L."/>
            <person name="Adams M.W."/>
            <person name="Brown S.D."/>
        </authorList>
    </citation>
    <scope>NUCLEOTIDE SEQUENCE [LARGE SCALE GENOMIC DNA]</scope>
    <source>
        <strain evidence="10 12">JW-YL-7</strain>
    </source>
</reference>
<feature type="transmembrane region" description="Helical" evidence="8">
    <location>
        <begin position="262"/>
        <end position="281"/>
    </location>
</feature>
<evidence type="ECO:0000256" key="4">
    <source>
        <dbReference type="ARBA" id="ARBA00022519"/>
    </source>
</evidence>
<dbReference type="PANTHER" id="PTHR43357">
    <property type="entry name" value="INNER MEMBRANE ABC TRANSPORTER PERMEASE PROTEIN YDCV"/>
    <property type="match status" value="1"/>
</dbReference>
<feature type="transmembrane region" description="Helical" evidence="8">
    <location>
        <begin position="520"/>
        <end position="543"/>
    </location>
</feature>
<dbReference type="EMBL" id="LSFY01000001">
    <property type="protein sequence ID" value="KXZ40388.1"/>
    <property type="molecule type" value="Genomic_DNA"/>
</dbReference>
<dbReference type="SUPFAM" id="SSF161098">
    <property type="entry name" value="MetI-like"/>
    <property type="match status" value="2"/>
</dbReference>
<feature type="transmembrane region" description="Helical" evidence="8">
    <location>
        <begin position="224"/>
        <end position="242"/>
    </location>
</feature>
<keyword evidence="6 8" id="KW-1133">Transmembrane helix</keyword>
<evidence type="ECO:0000256" key="7">
    <source>
        <dbReference type="ARBA" id="ARBA00023136"/>
    </source>
</evidence>
<dbReference type="PANTHER" id="PTHR43357:SF3">
    <property type="entry name" value="FE(3+)-TRANSPORT SYSTEM PERMEASE PROTEIN FBPB 2"/>
    <property type="match status" value="1"/>
</dbReference>
<dbReference type="Proteomes" id="UP000092605">
    <property type="component" value="Unassembled WGS sequence"/>
</dbReference>
<dbReference type="InterPro" id="IPR035906">
    <property type="entry name" value="MetI-like_sf"/>
</dbReference>